<accession>A0A8C2NPH2</accession>
<feature type="region of interest" description="Disordered" evidence="1">
    <location>
        <begin position="551"/>
        <end position="570"/>
    </location>
</feature>
<feature type="region of interest" description="Disordered" evidence="1">
    <location>
        <begin position="59"/>
        <end position="85"/>
    </location>
</feature>
<protein>
    <recommendedName>
        <fullName evidence="2">G-patch domain-containing protein</fullName>
    </recommendedName>
</protein>
<feature type="compositionally biased region" description="Basic and acidic residues" evidence="1">
    <location>
        <begin position="279"/>
        <end position="298"/>
    </location>
</feature>
<evidence type="ECO:0000256" key="1">
    <source>
        <dbReference type="SAM" id="MobiDB-lite"/>
    </source>
</evidence>
<proteinExistence type="predicted"/>
<reference evidence="3" key="2">
    <citation type="submission" date="2025-08" db="UniProtKB">
        <authorList>
            <consortium name="Ensembl"/>
        </authorList>
    </citation>
    <scope>IDENTIFICATION</scope>
</reference>
<dbReference type="InterPro" id="IPR041591">
    <property type="entry name" value="OCRE"/>
</dbReference>
<feature type="compositionally biased region" description="Polar residues" evidence="1">
    <location>
        <begin position="59"/>
        <end position="68"/>
    </location>
</feature>
<dbReference type="GO" id="GO:0045766">
    <property type="term" value="P:positive regulation of angiogenesis"/>
    <property type="evidence" value="ECO:0007669"/>
    <property type="project" value="TreeGrafter"/>
</dbReference>
<dbReference type="PROSITE" id="PS50174">
    <property type="entry name" value="G_PATCH"/>
    <property type="match status" value="1"/>
</dbReference>
<dbReference type="PANTHER" id="PTHR23106">
    <property type="entry name" value="ANGIOGENIC FACTOR WITH G PATCH AND FHA DOMAINS 1"/>
    <property type="match status" value="1"/>
</dbReference>
<dbReference type="Ensembl" id="ENSCHIT00010011098.1">
    <property type="protein sequence ID" value="ENSCHIP00010007882.1"/>
    <property type="gene ID" value="ENSCHIG00010005691.1"/>
</dbReference>
<feature type="region of interest" description="Disordered" evidence="1">
    <location>
        <begin position="259"/>
        <end position="302"/>
    </location>
</feature>
<dbReference type="PANTHER" id="PTHR23106:SF24">
    <property type="entry name" value="ANGIOGENIC FACTOR WITH G PATCH AND FHA DOMAINS 1"/>
    <property type="match status" value="1"/>
</dbReference>
<dbReference type="Pfam" id="PF17780">
    <property type="entry name" value="OCRE"/>
    <property type="match status" value="1"/>
</dbReference>
<dbReference type="InterPro" id="IPR053027">
    <property type="entry name" value="AGGF1"/>
</dbReference>
<evidence type="ECO:0000259" key="2">
    <source>
        <dbReference type="PROSITE" id="PS50174"/>
    </source>
</evidence>
<feature type="compositionally biased region" description="Acidic residues" evidence="1">
    <location>
        <begin position="364"/>
        <end position="403"/>
    </location>
</feature>
<reference evidence="3" key="1">
    <citation type="submission" date="2019-03" db="EMBL/GenBank/DDBJ databases">
        <title>Genome sequencing and reference-guided assembly of Black Bengal Goat (Capra hircus).</title>
        <authorList>
            <person name="Siddiki A.Z."/>
            <person name="Baten A."/>
            <person name="Billah M."/>
            <person name="Alam M.A.U."/>
            <person name="Shawrob K.S.M."/>
            <person name="Saha S."/>
            <person name="Chowdhury M."/>
            <person name="Rahman A.H."/>
            <person name="Stear M."/>
            <person name="Miah G."/>
            <person name="Das G.B."/>
            <person name="Hossain M.M."/>
            <person name="Kumkum M."/>
            <person name="Islam M.S."/>
            <person name="Mollah A.M."/>
            <person name="Ahsan A."/>
            <person name="Tusar F."/>
            <person name="Khan M.K.I."/>
        </authorList>
    </citation>
    <scope>NUCLEOTIDE SEQUENCE [LARGE SCALE GENOMIC DNA]</scope>
</reference>
<dbReference type="InterPro" id="IPR035624">
    <property type="entry name" value="AGGF1_OCRE"/>
</dbReference>
<feature type="compositionally biased region" description="Pro residues" evidence="1">
    <location>
        <begin position="1"/>
        <end position="19"/>
    </location>
</feature>
<dbReference type="SMART" id="SM00443">
    <property type="entry name" value="G_patch"/>
    <property type="match status" value="1"/>
</dbReference>
<evidence type="ECO:0000313" key="3">
    <source>
        <dbReference type="Ensembl" id="ENSCHIP00010007882.1"/>
    </source>
</evidence>
<feature type="domain" description="G-patch" evidence="2">
    <location>
        <begin position="572"/>
        <end position="618"/>
    </location>
</feature>
<feature type="region of interest" description="Disordered" evidence="1">
    <location>
        <begin position="357"/>
        <end position="403"/>
    </location>
</feature>
<organism evidence="3">
    <name type="scientific">Capra hircus</name>
    <name type="common">Goat</name>
    <dbReference type="NCBI Taxonomy" id="9925"/>
    <lineage>
        <taxon>Eukaryota</taxon>
        <taxon>Metazoa</taxon>
        <taxon>Chordata</taxon>
        <taxon>Craniata</taxon>
        <taxon>Vertebrata</taxon>
        <taxon>Euteleostomi</taxon>
        <taxon>Mammalia</taxon>
        <taxon>Eutheria</taxon>
        <taxon>Laurasiatheria</taxon>
        <taxon>Artiodactyla</taxon>
        <taxon>Ruminantia</taxon>
        <taxon>Pecora</taxon>
        <taxon>Bovidae</taxon>
        <taxon>Caprinae</taxon>
        <taxon>Capra</taxon>
    </lineage>
</organism>
<dbReference type="GO" id="GO:0003676">
    <property type="term" value="F:nucleic acid binding"/>
    <property type="evidence" value="ECO:0007669"/>
    <property type="project" value="InterPro"/>
</dbReference>
<sequence length="667" mass="75241">MASEAPPPSLSPSPPPSPEPELAQLRRKVETLERELRSCKRQVREIEKLLHHTERLYQSAESNNQELRTQVRRPVPAPRPTQRRGLRGLGSTWVLTNRNHKKWSFPINFTYYNEVNLSNKASELSVQEDKDIEASTFNSKDQSHRQNDTYAGTDITENVNFGQEDHFASNSQEPASALATENTSLEGSSLAESLRAAAEAAVSQTGFSYDENTGLYFDHSTGFYYDSENQLYYDPSTGIYYYCDVESGRYQFHSRVDLQPYQTSGTKQSKDKKLKKKRKDPDSSATNEEKNLNSEDQKTSNIEHISCSEGEDFANVKKKAKIDIHYKNSPPKYTVPVSAKTVESPLSENVYNSASFKDEKIVDTDSEPEEGEITDSQTEDSYDEDTTSEDNATAEDTEDEDEEKIWPPCIRVIVIRSPVLQTGSLFIITAVNPATIGRTISKFFPKTKCDPYVLEHGDEVKIGETVLSFHIHPGSDTCDGCEPGQVRAHLRLDKKDELFVGPTLSKEEKELERRKELKKIRVKYGLQVRELNIALKNPKYKDRAGKRREQIGSEGTFQRDDAPASVHSEITDSNKGRKMLEKMGWKKGEGLGKDGGGMKTPIQLQLRRTHAGLGTGKPSSIEDVHLLQNKSKKNWEKARERFAENFLETKSQKDGPGTVPWVKGTVE</sequence>
<feature type="region of interest" description="Disordered" evidence="1">
    <location>
        <begin position="1"/>
        <end position="23"/>
    </location>
</feature>
<dbReference type="InterPro" id="IPR000467">
    <property type="entry name" value="G_patch_dom"/>
</dbReference>
<feature type="region of interest" description="Disordered" evidence="1">
    <location>
        <begin position="646"/>
        <end position="667"/>
    </location>
</feature>
<feature type="compositionally biased region" description="Basic and acidic residues" evidence="1">
    <location>
        <begin position="551"/>
        <end position="562"/>
    </location>
</feature>
<name>A0A8C2NPH2_CAPHI</name>
<dbReference type="Pfam" id="PF01585">
    <property type="entry name" value="G-patch"/>
    <property type="match status" value="1"/>
</dbReference>
<dbReference type="CDD" id="cd16164">
    <property type="entry name" value="OCRE_VG5Q"/>
    <property type="match status" value="1"/>
</dbReference>
<dbReference type="AlphaFoldDB" id="A0A8C2NPH2"/>